<evidence type="ECO:0000256" key="8">
    <source>
        <dbReference type="ARBA" id="ARBA00031282"/>
    </source>
</evidence>
<evidence type="ECO:0000256" key="4">
    <source>
        <dbReference type="ARBA" id="ARBA00012531"/>
    </source>
</evidence>
<dbReference type="EC" id="1.13.12.19" evidence="4"/>
<dbReference type="EMBL" id="OMOR01000001">
    <property type="protein sequence ID" value="SPH21518.1"/>
    <property type="molecule type" value="Genomic_DNA"/>
</dbReference>
<dbReference type="OrthoDB" id="21825at2"/>
<comment type="catalytic activity">
    <reaction evidence="9">
        <text>2-oxoglutarate + O2 + 2 H(+) = ethene + 3 CO2 + H2O</text>
        <dbReference type="Rhea" id="RHEA:31523"/>
        <dbReference type="ChEBI" id="CHEBI:15377"/>
        <dbReference type="ChEBI" id="CHEBI:15378"/>
        <dbReference type="ChEBI" id="CHEBI:15379"/>
        <dbReference type="ChEBI" id="CHEBI:16526"/>
        <dbReference type="ChEBI" id="CHEBI:16810"/>
        <dbReference type="ChEBI" id="CHEBI:18153"/>
        <dbReference type="EC" id="1.13.12.19"/>
    </reaction>
</comment>
<dbReference type="InterPro" id="IPR027443">
    <property type="entry name" value="IPNS-like_sf"/>
</dbReference>
<comment type="catalytic activity">
    <reaction evidence="10">
        <text>L-arginine + 2-oxoglutarate + O2 = guanidine + L-glutamate 5-semialdehyde + succinate + CO2</text>
        <dbReference type="Rhea" id="RHEA:31535"/>
        <dbReference type="ChEBI" id="CHEBI:15379"/>
        <dbReference type="ChEBI" id="CHEBI:16526"/>
        <dbReference type="ChEBI" id="CHEBI:16810"/>
        <dbReference type="ChEBI" id="CHEBI:30031"/>
        <dbReference type="ChEBI" id="CHEBI:30087"/>
        <dbReference type="ChEBI" id="CHEBI:32682"/>
        <dbReference type="ChEBI" id="CHEBI:58066"/>
        <dbReference type="EC" id="1.14.20.7"/>
    </reaction>
</comment>
<evidence type="ECO:0000256" key="3">
    <source>
        <dbReference type="ARBA" id="ARBA00012293"/>
    </source>
</evidence>
<protein>
    <recommendedName>
        <fullName evidence="5">2-oxoglutarate-dependent ethylene/succinate-forming enzyme</fullName>
        <ecNumber evidence="4">1.13.12.19</ecNumber>
        <ecNumber evidence="3">1.14.20.7</ecNumber>
    </recommendedName>
    <alternativeName>
        <fullName evidence="7">2-oxoglutarate dioxygenase (ethylene-forming)</fullName>
    </alternativeName>
    <alternativeName>
        <fullName evidence="8">2-oxoglutarate/L-arginine monooxygenase/decarboxylase (succinate-forming)</fullName>
    </alternativeName>
</protein>
<dbReference type="InterPro" id="IPR050231">
    <property type="entry name" value="Iron_ascorbate_oxido_reductase"/>
</dbReference>
<evidence type="ECO:0000256" key="7">
    <source>
        <dbReference type="ARBA" id="ARBA00031011"/>
    </source>
</evidence>
<dbReference type="AlphaFoldDB" id="A0A2R8BEK9"/>
<evidence type="ECO:0000256" key="6">
    <source>
        <dbReference type="ARBA" id="ARBA00022666"/>
    </source>
</evidence>
<evidence type="ECO:0000256" key="5">
    <source>
        <dbReference type="ARBA" id="ARBA00019045"/>
    </source>
</evidence>
<dbReference type="Pfam" id="PF03171">
    <property type="entry name" value="2OG-FeII_Oxy"/>
    <property type="match status" value="1"/>
</dbReference>
<evidence type="ECO:0000256" key="10">
    <source>
        <dbReference type="ARBA" id="ARBA00049359"/>
    </source>
</evidence>
<dbReference type="GO" id="GO:0009693">
    <property type="term" value="P:ethylene biosynthetic process"/>
    <property type="evidence" value="ECO:0007669"/>
    <property type="project" value="UniProtKB-KW"/>
</dbReference>
<keyword evidence="6" id="KW-0266">Ethylene biosynthesis</keyword>
<dbReference type="Pfam" id="PF14226">
    <property type="entry name" value="DIOX_N"/>
    <property type="match status" value="1"/>
</dbReference>
<dbReference type="Proteomes" id="UP000244880">
    <property type="component" value="Unassembled WGS sequence"/>
</dbReference>
<comment type="pathway">
    <text evidence="2">Alkene biosynthesis; ethylene biosynthesis via 2-oxoglutarate.</text>
</comment>
<dbReference type="GO" id="GO:0046872">
    <property type="term" value="F:metal ion binding"/>
    <property type="evidence" value="ECO:0007669"/>
    <property type="project" value="UniProtKB-KW"/>
</dbReference>
<name>A0A2R8BEK9_9RHOB</name>
<evidence type="ECO:0000256" key="1">
    <source>
        <dbReference type="ARBA" id="ARBA00001954"/>
    </source>
</evidence>
<comment type="similarity">
    <text evidence="11">Belongs to the iron/ascorbate-dependent oxidoreductase family.</text>
</comment>
<comment type="cofactor">
    <cofactor evidence="1">
        <name>Fe(2+)</name>
        <dbReference type="ChEBI" id="CHEBI:29033"/>
    </cofactor>
</comment>
<feature type="domain" description="Fe2OG dioxygenase" evidence="12">
    <location>
        <begin position="183"/>
        <end position="286"/>
    </location>
</feature>
<evidence type="ECO:0000256" key="11">
    <source>
        <dbReference type="RuleBase" id="RU003682"/>
    </source>
</evidence>
<dbReference type="PROSITE" id="PS51471">
    <property type="entry name" value="FE2OG_OXY"/>
    <property type="match status" value="1"/>
</dbReference>
<evidence type="ECO:0000313" key="13">
    <source>
        <dbReference type="EMBL" id="SPH21518.1"/>
    </source>
</evidence>
<organism evidence="13 14">
    <name type="scientific">Ascidiaceihabitans donghaensis</name>
    <dbReference type="NCBI Taxonomy" id="1510460"/>
    <lineage>
        <taxon>Bacteria</taxon>
        <taxon>Pseudomonadati</taxon>
        <taxon>Pseudomonadota</taxon>
        <taxon>Alphaproteobacteria</taxon>
        <taxon>Rhodobacterales</taxon>
        <taxon>Paracoccaceae</taxon>
        <taxon>Ascidiaceihabitans</taxon>
    </lineage>
</organism>
<keyword evidence="14" id="KW-1185">Reference proteome</keyword>
<evidence type="ECO:0000256" key="9">
    <source>
        <dbReference type="ARBA" id="ARBA00047725"/>
    </source>
</evidence>
<dbReference type="Gene3D" id="2.60.120.330">
    <property type="entry name" value="B-lactam Antibiotic, Isopenicillin N Synthase, Chain"/>
    <property type="match status" value="1"/>
</dbReference>
<proteinExistence type="inferred from homology"/>
<dbReference type="PRINTS" id="PR00682">
    <property type="entry name" value="IPNSYNTHASE"/>
</dbReference>
<keyword evidence="11" id="KW-0408">Iron</keyword>
<dbReference type="PANTHER" id="PTHR47990">
    <property type="entry name" value="2-OXOGLUTARATE (2OG) AND FE(II)-DEPENDENT OXYGENASE SUPERFAMILY PROTEIN-RELATED"/>
    <property type="match status" value="1"/>
</dbReference>
<evidence type="ECO:0000259" key="12">
    <source>
        <dbReference type="PROSITE" id="PS51471"/>
    </source>
</evidence>
<sequence>MAQPDYAASRTVDFDEIPVVDVSELDTAVGRARISADIMAAAQTSGFFYISGHGIHQGLIDRAFAASRDFFALPADDKATVQVNTDQRGWMGQGMTHLEGAKTHDAKEVFFWGWDVDADNKDVKAGVPMVAVNQWPDAVAPDLKPQLMAYYLSVVDMGRKIMGALATGLGREATFFDKAYAAPLARGQLVYYPAMTEDDRMAQRFGAAAHSDFGALTILKQDDVGGLQVQNLAGEWIDAPPLPGTFVCNIGDLLERWSNGRLVSTKHRVLNSSGRSRYSVPIFFDPASQTPIDPADFGAVDPNYTVVTAGEHIAGRNGRNFKQYQKD</sequence>
<evidence type="ECO:0000256" key="2">
    <source>
        <dbReference type="ARBA" id="ARBA00004767"/>
    </source>
</evidence>
<accession>A0A2R8BEK9</accession>
<dbReference type="GO" id="GO:0102276">
    <property type="term" value="F:2-oxoglutarate oxygenase/decarboxylase (ethylene-forming) activity"/>
    <property type="evidence" value="ECO:0007669"/>
    <property type="project" value="UniProtKB-EC"/>
</dbReference>
<keyword evidence="11" id="KW-0479">Metal-binding</keyword>
<reference evidence="13 14" key="1">
    <citation type="submission" date="2018-03" db="EMBL/GenBank/DDBJ databases">
        <authorList>
            <person name="Keele B.F."/>
        </authorList>
    </citation>
    <scope>NUCLEOTIDE SEQUENCE [LARGE SCALE GENOMIC DNA]</scope>
    <source>
        <strain evidence="13 14">CECT 8599</strain>
    </source>
</reference>
<dbReference type="SUPFAM" id="SSF51197">
    <property type="entry name" value="Clavaminate synthase-like"/>
    <property type="match status" value="1"/>
</dbReference>
<dbReference type="InterPro" id="IPR044861">
    <property type="entry name" value="IPNS-like_FE2OG_OXY"/>
</dbReference>
<dbReference type="InterPro" id="IPR005123">
    <property type="entry name" value="Oxoglu/Fe-dep_dioxygenase_dom"/>
</dbReference>
<dbReference type="EC" id="1.14.20.7" evidence="3"/>
<dbReference type="RefSeq" id="WP_108830136.1">
    <property type="nucleotide sequence ID" value="NZ_OMOR01000001.1"/>
</dbReference>
<evidence type="ECO:0000313" key="14">
    <source>
        <dbReference type="Proteomes" id="UP000244880"/>
    </source>
</evidence>
<keyword evidence="11 13" id="KW-0560">Oxidoreductase</keyword>
<gene>
    <name evidence="13" type="primary">efe_2</name>
    <name evidence="13" type="ORF">ASD8599_02270</name>
</gene>
<dbReference type="InterPro" id="IPR026992">
    <property type="entry name" value="DIOX_N"/>
</dbReference>